<sequence length="220" mass="26006">MSSFEEHKLKHAKVEIVRAQVERFRKFYADYFHLEETISMVEYFFETIYNLDGKEAWMHLALDTYQKVKGMMKETTRANLETLIELNNLTDHLDSEMAQLLIHRDWDGKKLSREEYDDLYKAYGHKEEREKQLEIVLHNLRTFYELAHKPISAYLIRPARFMAGLLGVSLLFESVEKAYNAVLPVSPEIFVSFIEQVERRETEYLESAFLNGKQPKEPSA</sequence>
<dbReference type="AlphaFoldDB" id="A0A2M9XHV8"/>
<protein>
    <recommendedName>
        <fullName evidence="1">DUF8198 domain-containing protein</fullName>
    </recommendedName>
</protein>
<name>A0A2M9XHV8_9LEPT</name>
<feature type="domain" description="DUF8198" evidence="1">
    <location>
        <begin position="6"/>
        <end position="211"/>
    </location>
</feature>
<dbReference type="EMBL" id="NPDN01000001">
    <property type="protein sequence ID" value="PJZ27271.1"/>
    <property type="molecule type" value="Genomic_DNA"/>
</dbReference>
<proteinExistence type="predicted"/>
<organism evidence="2 3">
    <name type="scientific">Leptospira hartskeerlii</name>
    <dbReference type="NCBI Taxonomy" id="2023177"/>
    <lineage>
        <taxon>Bacteria</taxon>
        <taxon>Pseudomonadati</taxon>
        <taxon>Spirochaetota</taxon>
        <taxon>Spirochaetia</taxon>
        <taxon>Leptospirales</taxon>
        <taxon>Leptospiraceae</taxon>
        <taxon>Leptospira</taxon>
    </lineage>
</organism>
<evidence type="ECO:0000313" key="2">
    <source>
        <dbReference type="EMBL" id="PJZ27271.1"/>
    </source>
</evidence>
<comment type="caution">
    <text evidence="2">The sequence shown here is derived from an EMBL/GenBank/DDBJ whole genome shotgun (WGS) entry which is preliminary data.</text>
</comment>
<reference evidence="2 3" key="1">
    <citation type="submission" date="2017-07" db="EMBL/GenBank/DDBJ databases">
        <title>Leptospira spp. isolated from tropical soils.</title>
        <authorList>
            <person name="Thibeaux R."/>
            <person name="Iraola G."/>
            <person name="Ferres I."/>
            <person name="Bierque E."/>
            <person name="Girault D."/>
            <person name="Soupe-Gilbert M.-E."/>
            <person name="Picardeau M."/>
            <person name="Goarant C."/>
        </authorList>
    </citation>
    <scope>NUCLEOTIDE SEQUENCE [LARGE SCALE GENOMIC DNA]</scope>
    <source>
        <strain evidence="2 3">MCA1-C-A1</strain>
    </source>
</reference>
<evidence type="ECO:0000259" key="1">
    <source>
        <dbReference type="Pfam" id="PF26621"/>
    </source>
</evidence>
<gene>
    <name evidence="2" type="ORF">CH357_01595</name>
</gene>
<dbReference type="InterPro" id="IPR058511">
    <property type="entry name" value="DUF8198"/>
</dbReference>
<dbReference type="Pfam" id="PF26621">
    <property type="entry name" value="DUF8198"/>
    <property type="match status" value="1"/>
</dbReference>
<dbReference type="OrthoDB" id="341324at2"/>
<keyword evidence="3" id="KW-1185">Reference proteome</keyword>
<dbReference type="Proteomes" id="UP000232196">
    <property type="component" value="Unassembled WGS sequence"/>
</dbReference>
<accession>A0A2M9XHV8</accession>
<dbReference type="RefSeq" id="WP_100705018.1">
    <property type="nucleotide sequence ID" value="NZ_NPDL01000004.1"/>
</dbReference>
<dbReference type="NCBIfam" id="NF047641">
    <property type="entry name" value="FFLEE_fam"/>
    <property type="match status" value="1"/>
</dbReference>
<evidence type="ECO:0000313" key="3">
    <source>
        <dbReference type="Proteomes" id="UP000232196"/>
    </source>
</evidence>
<dbReference type="InterPro" id="IPR058063">
    <property type="entry name" value="FFLEE_fam"/>
</dbReference>